<evidence type="ECO:0000313" key="3">
    <source>
        <dbReference type="EMBL" id="CAF4052184.1"/>
    </source>
</evidence>
<accession>A0A820EJ73</accession>
<evidence type="ECO:0000313" key="2">
    <source>
        <dbReference type="EMBL" id="CAF0723882.1"/>
    </source>
</evidence>
<organism evidence="4 5">
    <name type="scientific">Adineta steineri</name>
    <dbReference type="NCBI Taxonomy" id="433720"/>
    <lineage>
        <taxon>Eukaryota</taxon>
        <taxon>Metazoa</taxon>
        <taxon>Spiralia</taxon>
        <taxon>Gnathifera</taxon>
        <taxon>Rotifera</taxon>
        <taxon>Eurotatoria</taxon>
        <taxon>Bdelloidea</taxon>
        <taxon>Adinetida</taxon>
        <taxon>Adinetidae</taxon>
        <taxon>Adineta</taxon>
    </lineage>
</organism>
<evidence type="ECO:0000313" key="5">
    <source>
        <dbReference type="Proteomes" id="UP000663844"/>
    </source>
</evidence>
<sequence>MESLKIIVNLSNLKHLDLILICEQHISFLLLKILKQAPKLSSFKIICSKLMLLLDNDELCKYLNKIIKNLNLDSDPILFINDSIGEKFCKVLSNIEKLSCIIDQPHDLLVLLKRLPKLSMIMADFYTPDTSEVLASFEEE</sequence>
<protein>
    <submittedName>
        <fullName evidence="4">Uncharacterized protein</fullName>
    </submittedName>
</protein>
<dbReference type="Proteomes" id="UP000663845">
    <property type="component" value="Unassembled WGS sequence"/>
</dbReference>
<dbReference type="Proteomes" id="UP000663860">
    <property type="component" value="Unassembled WGS sequence"/>
</dbReference>
<dbReference type="EMBL" id="CAJOAZ010012078">
    <property type="protein sequence ID" value="CAF4246908.1"/>
    <property type="molecule type" value="Genomic_DNA"/>
</dbReference>
<dbReference type="AlphaFoldDB" id="A0A820EJ73"/>
<dbReference type="EMBL" id="CAJOBB010003662">
    <property type="protein sequence ID" value="CAF4052184.1"/>
    <property type="molecule type" value="Genomic_DNA"/>
</dbReference>
<dbReference type="Proteomes" id="UP000663844">
    <property type="component" value="Unassembled WGS sequence"/>
</dbReference>
<comment type="caution">
    <text evidence="4">The sequence shown here is derived from an EMBL/GenBank/DDBJ whole genome shotgun (WGS) entry which is preliminary data.</text>
</comment>
<evidence type="ECO:0000313" key="4">
    <source>
        <dbReference type="EMBL" id="CAF4246908.1"/>
    </source>
</evidence>
<dbReference type="EMBL" id="CAJNOG010000002">
    <property type="protein sequence ID" value="CAF0723882.1"/>
    <property type="molecule type" value="Genomic_DNA"/>
</dbReference>
<dbReference type="EMBL" id="CAJNOE010000002">
    <property type="protein sequence ID" value="CAF0713827.1"/>
    <property type="molecule type" value="Genomic_DNA"/>
</dbReference>
<gene>
    <name evidence="1" type="ORF">IZO911_LOCUS521</name>
    <name evidence="2" type="ORF">JYZ213_LOCUS578</name>
    <name evidence="3" type="ORF">KXQ929_LOCUS31611</name>
    <name evidence="4" type="ORF">OXD698_LOCUS43217</name>
</gene>
<dbReference type="Proteomes" id="UP000663868">
    <property type="component" value="Unassembled WGS sequence"/>
</dbReference>
<name>A0A820EJ73_9BILA</name>
<proteinExistence type="predicted"/>
<reference evidence="4" key="1">
    <citation type="submission" date="2021-02" db="EMBL/GenBank/DDBJ databases">
        <authorList>
            <person name="Nowell W R."/>
        </authorList>
    </citation>
    <scope>NUCLEOTIDE SEQUENCE</scope>
</reference>
<evidence type="ECO:0000313" key="1">
    <source>
        <dbReference type="EMBL" id="CAF0713827.1"/>
    </source>
</evidence>